<dbReference type="KEGG" id="uli:ETAA1_25880"/>
<dbReference type="EMBL" id="CP036273">
    <property type="protein sequence ID" value="QDU20632.1"/>
    <property type="molecule type" value="Genomic_DNA"/>
</dbReference>
<dbReference type="Gene3D" id="1.10.287.1080">
    <property type="entry name" value="MazG-like"/>
    <property type="match status" value="1"/>
</dbReference>
<dbReference type="AlphaFoldDB" id="A0A517XT13"/>
<dbReference type="SUPFAM" id="SSF101386">
    <property type="entry name" value="all-alpha NTP pyrophosphatases"/>
    <property type="match status" value="1"/>
</dbReference>
<protein>
    <recommendedName>
        <fullName evidence="4">Nucleotide pyrophosphohydrolase</fullName>
    </recommendedName>
</protein>
<sequence length="126" mass="13270">MSDATTPVAALKENMRRFADARGWEPYHSPKNLVMALASEVGELCTVFRWLTADESRRLDDAPGLREAVADEMADVANCLFLLSVHTGIDLSDAVRAKTAKNAIKYPAPPPSGEGGGAGGDTPAAG</sequence>
<evidence type="ECO:0000313" key="3">
    <source>
        <dbReference type="Proteomes" id="UP000319576"/>
    </source>
</evidence>
<evidence type="ECO:0000313" key="2">
    <source>
        <dbReference type="EMBL" id="QDU20632.1"/>
    </source>
</evidence>
<proteinExistence type="predicted"/>
<organism evidence="2 3">
    <name type="scientific">Urbifossiella limnaea</name>
    <dbReference type="NCBI Taxonomy" id="2528023"/>
    <lineage>
        <taxon>Bacteria</taxon>
        <taxon>Pseudomonadati</taxon>
        <taxon>Planctomycetota</taxon>
        <taxon>Planctomycetia</taxon>
        <taxon>Gemmatales</taxon>
        <taxon>Gemmataceae</taxon>
        <taxon>Urbifossiella</taxon>
    </lineage>
</organism>
<dbReference type="PANTHER" id="PTHR46523">
    <property type="entry name" value="DCTP PYROPHOSPHATASE 1"/>
    <property type="match status" value="1"/>
</dbReference>
<name>A0A517XT13_9BACT</name>
<dbReference type="InterPro" id="IPR025984">
    <property type="entry name" value="DCTPP"/>
</dbReference>
<dbReference type="PANTHER" id="PTHR46523:SF1">
    <property type="entry name" value="DCTP PYROPHOSPHATASE 1"/>
    <property type="match status" value="1"/>
</dbReference>
<dbReference type="GO" id="GO:0009143">
    <property type="term" value="P:nucleoside triphosphate catabolic process"/>
    <property type="evidence" value="ECO:0007669"/>
    <property type="project" value="InterPro"/>
</dbReference>
<dbReference type="CDD" id="cd11537">
    <property type="entry name" value="NTP-PPase_RS21-C6_like"/>
    <property type="match status" value="1"/>
</dbReference>
<dbReference type="InterPro" id="IPR052555">
    <property type="entry name" value="dCTP_Pyrophosphatase"/>
</dbReference>
<accession>A0A517XT13</accession>
<dbReference type="PIRSF" id="PIRSF029826">
    <property type="entry name" value="UCP029826_pph"/>
    <property type="match status" value="1"/>
</dbReference>
<dbReference type="Proteomes" id="UP000319576">
    <property type="component" value="Chromosome"/>
</dbReference>
<keyword evidence="3" id="KW-1185">Reference proteome</keyword>
<feature type="region of interest" description="Disordered" evidence="1">
    <location>
        <begin position="104"/>
        <end position="126"/>
    </location>
</feature>
<evidence type="ECO:0000256" key="1">
    <source>
        <dbReference type="SAM" id="MobiDB-lite"/>
    </source>
</evidence>
<gene>
    <name evidence="2" type="ORF">ETAA1_25880</name>
</gene>
<evidence type="ECO:0008006" key="4">
    <source>
        <dbReference type="Google" id="ProtNLM"/>
    </source>
</evidence>
<reference evidence="2 3" key="1">
    <citation type="submission" date="2019-02" db="EMBL/GenBank/DDBJ databases">
        <title>Deep-cultivation of Planctomycetes and their phenomic and genomic characterization uncovers novel biology.</title>
        <authorList>
            <person name="Wiegand S."/>
            <person name="Jogler M."/>
            <person name="Boedeker C."/>
            <person name="Pinto D."/>
            <person name="Vollmers J."/>
            <person name="Rivas-Marin E."/>
            <person name="Kohn T."/>
            <person name="Peeters S.H."/>
            <person name="Heuer A."/>
            <person name="Rast P."/>
            <person name="Oberbeckmann S."/>
            <person name="Bunk B."/>
            <person name="Jeske O."/>
            <person name="Meyerdierks A."/>
            <person name="Storesund J.E."/>
            <person name="Kallscheuer N."/>
            <person name="Luecker S."/>
            <person name="Lage O.M."/>
            <person name="Pohl T."/>
            <person name="Merkel B.J."/>
            <person name="Hornburger P."/>
            <person name="Mueller R.-W."/>
            <person name="Bruemmer F."/>
            <person name="Labrenz M."/>
            <person name="Spormann A.M."/>
            <person name="Op den Camp H."/>
            <person name="Overmann J."/>
            <person name="Amann R."/>
            <person name="Jetten M.S.M."/>
            <person name="Mascher T."/>
            <person name="Medema M.H."/>
            <person name="Devos D.P."/>
            <person name="Kaster A.-K."/>
            <person name="Ovreas L."/>
            <person name="Rohde M."/>
            <person name="Galperin M.Y."/>
            <person name="Jogler C."/>
        </authorList>
    </citation>
    <scope>NUCLEOTIDE SEQUENCE [LARGE SCALE GENOMIC DNA]</scope>
    <source>
        <strain evidence="2 3">ETA_A1</strain>
    </source>
</reference>
<dbReference type="OrthoDB" id="9791898at2"/>
<dbReference type="RefSeq" id="WP_145238519.1">
    <property type="nucleotide sequence ID" value="NZ_CP036273.1"/>
</dbReference>
<dbReference type="GO" id="GO:0047429">
    <property type="term" value="F:nucleoside triphosphate diphosphatase activity"/>
    <property type="evidence" value="ECO:0007669"/>
    <property type="project" value="InterPro"/>
</dbReference>